<evidence type="ECO:0000256" key="1">
    <source>
        <dbReference type="ARBA" id="ARBA00022630"/>
    </source>
</evidence>
<dbReference type="Gene3D" id="3.20.20.30">
    <property type="entry name" value="Luciferase-like domain"/>
    <property type="match status" value="1"/>
</dbReference>
<comment type="caution">
    <text evidence="6">The sequence shown here is derived from an EMBL/GenBank/DDBJ whole genome shotgun (WGS) entry which is preliminary data.</text>
</comment>
<keyword evidence="2" id="KW-0288">FMN</keyword>
<dbReference type="EMBL" id="JXQW01000002">
    <property type="protein sequence ID" value="KIQ06382.1"/>
    <property type="molecule type" value="Genomic_DNA"/>
</dbReference>
<dbReference type="InterPro" id="IPR036661">
    <property type="entry name" value="Luciferase-like_sf"/>
</dbReference>
<dbReference type="PANTHER" id="PTHR42847">
    <property type="entry name" value="ALKANESULFONATE MONOOXYGENASE"/>
    <property type="match status" value="1"/>
</dbReference>
<evidence type="ECO:0000259" key="5">
    <source>
        <dbReference type="Pfam" id="PF00296"/>
    </source>
</evidence>
<keyword evidence="3" id="KW-0560">Oxidoreductase</keyword>
<dbReference type="GO" id="GO:0046306">
    <property type="term" value="P:alkanesulfonate catabolic process"/>
    <property type="evidence" value="ECO:0007669"/>
    <property type="project" value="TreeGrafter"/>
</dbReference>
<sequence>MSIEIIGMITAAPASEVDQPLGDAVDPAFVARFAQAHEAAGFDRVLVGYFSNGPEGAVVSSFVAAATHKLGILLAYRPGMIAPPLAARQLATLDQFSAGRLALNVVSGGNDEDLQRDGDYLDHAQRYARTNEYLRALKAVWTADQPVDFSGDFYRFQGASPAVRCTQRPHIPIYFSGASAAAVQVAAQHADTYMLWGEPLASVAEQVACVRTAATAYGRTPRFSVSFRPIVADTEEAAWKRAAEILEQVRENRVRLGLPLTEHAPENVGSQRLLAAAGQGEVLDSRLWMGVARLTGARWNSTSLVGTPEQVAAALGEYYKLGVSTFLIRGFDPLGDAITYGQGLIPAIHEHIARLGNPAEETLQ</sequence>
<name>A0A0D0L1K5_9PSED</name>
<organism evidence="6 7">
    <name type="scientific">Pseudomonas fulva</name>
    <dbReference type="NCBI Taxonomy" id="47880"/>
    <lineage>
        <taxon>Bacteria</taxon>
        <taxon>Pseudomonadati</taxon>
        <taxon>Pseudomonadota</taxon>
        <taxon>Gammaproteobacteria</taxon>
        <taxon>Pseudomonadales</taxon>
        <taxon>Pseudomonadaceae</taxon>
        <taxon>Pseudomonas</taxon>
    </lineage>
</organism>
<feature type="domain" description="Luciferase-like" evidence="5">
    <location>
        <begin position="19"/>
        <end position="324"/>
    </location>
</feature>
<protein>
    <submittedName>
        <fullName evidence="6">Alkanesulfonate monooxygenase</fullName>
    </submittedName>
</protein>
<evidence type="ECO:0000256" key="2">
    <source>
        <dbReference type="ARBA" id="ARBA00022643"/>
    </source>
</evidence>
<dbReference type="Proteomes" id="UP000032068">
    <property type="component" value="Unassembled WGS sequence"/>
</dbReference>
<evidence type="ECO:0000256" key="3">
    <source>
        <dbReference type="ARBA" id="ARBA00023002"/>
    </source>
</evidence>
<dbReference type="PANTHER" id="PTHR42847:SF9">
    <property type="entry name" value="BLL6451 PROTEIN"/>
    <property type="match status" value="1"/>
</dbReference>
<keyword evidence="4 6" id="KW-0503">Monooxygenase</keyword>
<dbReference type="InterPro" id="IPR050172">
    <property type="entry name" value="SsuD_RutA_monooxygenase"/>
</dbReference>
<gene>
    <name evidence="6" type="ORF">RU08_01335</name>
</gene>
<dbReference type="SUPFAM" id="SSF51679">
    <property type="entry name" value="Bacterial luciferase-like"/>
    <property type="match status" value="1"/>
</dbReference>
<evidence type="ECO:0000313" key="7">
    <source>
        <dbReference type="Proteomes" id="UP000032068"/>
    </source>
</evidence>
<dbReference type="AlphaFoldDB" id="A0A0D0L1K5"/>
<dbReference type="InterPro" id="IPR011251">
    <property type="entry name" value="Luciferase-like_dom"/>
</dbReference>
<accession>A0A0D0L1K5</accession>
<dbReference type="CDD" id="cd01094">
    <property type="entry name" value="Alkanesulfonate_monoxygenase"/>
    <property type="match status" value="1"/>
</dbReference>
<keyword evidence="1" id="KW-0285">Flavoprotein</keyword>
<evidence type="ECO:0000313" key="6">
    <source>
        <dbReference type="EMBL" id="KIQ06382.1"/>
    </source>
</evidence>
<proteinExistence type="predicted"/>
<reference evidence="6 7" key="1">
    <citation type="submission" date="2014-12" db="EMBL/GenBank/DDBJ databases">
        <title>16Stimator: statistical estimation of ribosomal gene copy numbers from draft genome assemblies.</title>
        <authorList>
            <person name="Perisin M.A."/>
            <person name="Vetter M."/>
            <person name="Gilbert J.A."/>
            <person name="Bergelson J."/>
        </authorList>
    </citation>
    <scope>NUCLEOTIDE SEQUENCE [LARGE SCALE GENOMIC DNA]</scope>
    <source>
        <strain evidence="6 7">MEJ086</strain>
    </source>
</reference>
<dbReference type="Pfam" id="PF00296">
    <property type="entry name" value="Bac_luciferase"/>
    <property type="match status" value="1"/>
</dbReference>
<evidence type="ECO:0000256" key="4">
    <source>
        <dbReference type="ARBA" id="ARBA00023033"/>
    </source>
</evidence>
<dbReference type="GO" id="GO:0008726">
    <property type="term" value="F:alkanesulfonate monooxygenase activity"/>
    <property type="evidence" value="ECO:0007669"/>
    <property type="project" value="TreeGrafter"/>
</dbReference>